<evidence type="ECO:0000256" key="1">
    <source>
        <dbReference type="ARBA" id="ARBA00008834"/>
    </source>
</evidence>
<proteinExistence type="inferred from homology"/>
<dbReference type="SUPFAM" id="SSF51126">
    <property type="entry name" value="Pectin lyase-like"/>
    <property type="match status" value="1"/>
</dbReference>
<keyword evidence="7" id="KW-1185">Reference proteome</keyword>
<comment type="similarity">
    <text evidence="1 4">Belongs to the glycosyl hydrolase 28 family.</text>
</comment>
<dbReference type="GO" id="GO:0004650">
    <property type="term" value="F:polygalacturonase activity"/>
    <property type="evidence" value="ECO:0007669"/>
    <property type="project" value="InterPro"/>
</dbReference>
<dbReference type="InterPro" id="IPR011050">
    <property type="entry name" value="Pectin_lyase_fold/virulence"/>
</dbReference>
<keyword evidence="3 4" id="KW-0326">Glycosidase</keyword>
<organism evidence="6 7">
    <name type="scientific">Parapedobacter composti</name>
    <dbReference type="NCBI Taxonomy" id="623281"/>
    <lineage>
        <taxon>Bacteria</taxon>
        <taxon>Pseudomonadati</taxon>
        <taxon>Bacteroidota</taxon>
        <taxon>Sphingobacteriia</taxon>
        <taxon>Sphingobacteriales</taxon>
        <taxon>Sphingobacteriaceae</taxon>
        <taxon>Parapedobacter</taxon>
    </lineage>
</organism>
<dbReference type="PANTHER" id="PTHR31339:SF9">
    <property type="entry name" value="PLASMIN AND FIBRONECTIN-BINDING PROTEIN A"/>
    <property type="match status" value="1"/>
</dbReference>
<evidence type="ECO:0000256" key="4">
    <source>
        <dbReference type="RuleBase" id="RU361169"/>
    </source>
</evidence>
<name>A0A1I1HWG3_9SPHI</name>
<dbReference type="InterPro" id="IPR000743">
    <property type="entry name" value="Glyco_hydro_28"/>
</dbReference>
<evidence type="ECO:0000259" key="5">
    <source>
        <dbReference type="Pfam" id="PF12708"/>
    </source>
</evidence>
<dbReference type="InterPro" id="IPR012334">
    <property type="entry name" value="Pectin_lyas_fold"/>
</dbReference>
<reference evidence="6 7" key="1">
    <citation type="submission" date="2016-10" db="EMBL/GenBank/DDBJ databases">
        <authorList>
            <person name="de Groot N.N."/>
        </authorList>
    </citation>
    <scope>NUCLEOTIDE SEQUENCE [LARGE SCALE GENOMIC DNA]</scope>
    <source>
        <strain evidence="6 7">DSM 22900</strain>
    </source>
</reference>
<evidence type="ECO:0000313" key="6">
    <source>
        <dbReference type="EMBL" id="SFC28274.1"/>
    </source>
</evidence>
<dbReference type="OrthoDB" id="9795222at2"/>
<sequence>MDFFARNVRRLAGLWLIFLMVGGVNAEEPEWTRYVGVRKLDIADRTVQANAHGAVGDGQTLNTAAIQAAIDACAAQGGGKVVFDKGDYLTGSVFLKSNVQLHIGEGVRLLGSQRLEDYPEIHTRVAGVEMLWPAALVNVIGQRNAAVTGSGIIDGQGKPFWDAYWALRKEYEPKKLRWIVDYDAKRPRTLLVDGCWDILIEDITFQRAGFWTVHILYSSYVTVDGITVQNNIGGHGPSTDGIDIDSSSWILVQNADIDCNDDNFCIKSGRDWDGLRINRPTEYVLIQNCVSRRGGGLITFGSETSGGMRHIMARNLRAHGTKVGIRFKSARNRGGVVEDIHLRNITMDSVGVAVEITPNWNPSYSYSELPEGYDYRTLPDHWRVMLEPVVPAQRGIPTFKGIYIDQVNCRNARRAIFADGLAENPLRDFHFSDVYIRAQEAGKIQHAKDWTFEKVTLEAADGKPLTMTNTDNVKL</sequence>
<feature type="domain" description="Rhamnogalacturonase A/B/Epimerase-like pectate lyase" evidence="5">
    <location>
        <begin position="52"/>
        <end position="106"/>
    </location>
</feature>
<dbReference type="AlphaFoldDB" id="A0A1I1HWG3"/>
<dbReference type="GO" id="GO:0005975">
    <property type="term" value="P:carbohydrate metabolic process"/>
    <property type="evidence" value="ECO:0007669"/>
    <property type="project" value="InterPro"/>
</dbReference>
<dbReference type="InterPro" id="IPR024535">
    <property type="entry name" value="RHGA/B-epi-like_pectate_lyase"/>
</dbReference>
<protein>
    <submittedName>
        <fullName evidence="6">Polygalacturonase</fullName>
    </submittedName>
</protein>
<evidence type="ECO:0000256" key="2">
    <source>
        <dbReference type="ARBA" id="ARBA00022801"/>
    </source>
</evidence>
<dbReference type="InterPro" id="IPR051801">
    <property type="entry name" value="GH28_Enzymes"/>
</dbReference>
<dbReference type="Pfam" id="PF12708">
    <property type="entry name" value="Pect-lyase_RHGA_epim"/>
    <property type="match status" value="1"/>
</dbReference>
<dbReference type="Proteomes" id="UP000199577">
    <property type="component" value="Unassembled WGS sequence"/>
</dbReference>
<gene>
    <name evidence="6" type="ORF">SAMN05421747_107156</name>
</gene>
<dbReference type="EMBL" id="FOLL01000007">
    <property type="protein sequence ID" value="SFC28274.1"/>
    <property type="molecule type" value="Genomic_DNA"/>
</dbReference>
<dbReference type="Pfam" id="PF00295">
    <property type="entry name" value="Glyco_hydro_28"/>
    <property type="match status" value="1"/>
</dbReference>
<dbReference type="Gene3D" id="2.160.20.10">
    <property type="entry name" value="Single-stranded right-handed beta-helix, Pectin lyase-like"/>
    <property type="match status" value="1"/>
</dbReference>
<dbReference type="PANTHER" id="PTHR31339">
    <property type="entry name" value="PECTIN LYASE-RELATED"/>
    <property type="match status" value="1"/>
</dbReference>
<evidence type="ECO:0000313" key="7">
    <source>
        <dbReference type="Proteomes" id="UP000199577"/>
    </source>
</evidence>
<accession>A0A1I1HWG3</accession>
<evidence type="ECO:0000256" key="3">
    <source>
        <dbReference type="ARBA" id="ARBA00023295"/>
    </source>
</evidence>
<dbReference type="STRING" id="623281.SAMN05421747_107156"/>
<keyword evidence="2 4" id="KW-0378">Hydrolase</keyword>